<keyword evidence="1" id="KW-0472">Membrane</keyword>
<name>A0A3N4J6U0_9PEZI</name>
<accession>A0A3N4J6U0</accession>
<evidence type="ECO:0000256" key="1">
    <source>
        <dbReference type="SAM" id="Phobius"/>
    </source>
</evidence>
<keyword evidence="1" id="KW-1133">Transmembrane helix</keyword>
<dbReference type="Proteomes" id="UP000276215">
    <property type="component" value="Unassembled WGS sequence"/>
</dbReference>
<feature type="transmembrane region" description="Helical" evidence="1">
    <location>
        <begin position="44"/>
        <end position="70"/>
    </location>
</feature>
<gene>
    <name evidence="2" type="ORF">L873DRAFT_1494539</name>
</gene>
<dbReference type="EMBL" id="ML120445">
    <property type="protein sequence ID" value="RPA93895.1"/>
    <property type="molecule type" value="Genomic_DNA"/>
</dbReference>
<keyword evidence="1" id="KW-0812">Transmembrane</keyword>
<proteinExistence type="predicted"/>
<organism evidence="2 3">
    <name type="scientific">Choiromyces venosus 120613-1</name>
    <dbReference type="NCBI Taxonomy" id="1336337"/>
    <lineage>
        <taxon>Eukaryota</taxon>
        <taxon>Fungi</taxon>
        <taxon>Dikarya</taxon>
        <taxon>Ascomycota</taxon>
        <taxon>Pezizomycotina</taxon>
        <taxon>Pezizomycetes</taxon>
        <taxon>Pezizales</taxon>
        <taxon>Tuberaceae</taxon>
        <taxon>Choiromyces</taxon>
    </lineage>
</organism>
<keyword evidence="3" id="KW-1185">Reference proteome</keyword>
<evidence type="ECO:0000313" key="2">
    <source>
        <dbReference type="EMBL" id="RPA93895.1"/>
    </source>
</evidence>
<reference evidence="2 3" key="1">
    <citation type="journal article" date="2018" name="Nat. Ecol. Evol.">
        <title>Pezizomycetes genomes reveal the molecular basis of ectomycorrhizal truffle lifestyle.</title>
        <authorList>
            <person name="Murat C."/>
            <person name="Payen T."/>
            <person name="Noel B."/>
            <person name="Kuo A."/>
            <person name="Morin E."/>
            <person name="Chen J."/>
            <person name="Kohler A."/>
            <person name="Krizsan K."/>
            <person name="Balestrini R."/>
            <person name="Da Silva C."/>
            <person name="Montanini B."/>
            <person name="Hainaut M."/>
            <person name="Levati E."/>
            <person name="Barry K.W."/>
            <person name="Belfiori B."/>
            <person name="Cichocki N."/>
            <person name="Clum A."/>
            <person name="Dockter R.B."/>
            <person name="Fauchery L."/>
            <person name="Guy J."/>
            <person name="Iotti M."/>
            <person name="Le Tacon F."/>
            <person name="Lindquist E.A."/>
            <person name="Lipzen A."/>
            <person name="Malagnac F."/>
            <person name="Mello A."/>
            <person name="Molinier V."/>
            <person name="Miyauchi S."/>
            <person name="Poulain J."/>
            <person name="Riccioni C."/>
            <person name="Rubini A."/>
            <person name="Sitrit Y."/>
            <person name="Splivallo R."/>
            <person name="Traeger S."/>
            <person name="Wang M."/>
            <person name="Zifcakova L."/>
            <person name="Wipf D."/>
            <person name="Zambonelli A."/>
            <person name="Paolocci F."/>
            <person name="Nowrousian M."/>
            <person name="Ottonello S."/>
            <person name="Baldrian P."/>
            <person name="Spatafora J.W."/>
            <person name="Henrissat B."/>
            <person name="Nagy L.G."/>
            <person name="Aury J.M."/>
            <person name="Wincker P."/>
            <person name="Grigoriev I.V."/>
            <person name="Bonfante P."/>
            <person name="Martin F.M."/>
        </authorList>
    </citation>
    <scope>NUCLEOTIDE SEQUENCE [LARGE SCALE GENOMIC DNA]</scope>
    <source>
        <strain evidence="2 3">120613-1</strain>
    </source>
</reference>
<sequence length="108" mass="11918">MVTPVAVPLVATKLLLTIHSQGTKLCDITSPSHPKFSLPSIVIYVNLGLRLELLAITILVVKLLLLLQLIHSLRTTSLFRFQIRSSESVLDADMLSGQDKEKGIKDQN</sequence>
<evidence type="ECO:0000313" key="3">
    <source>
        <dbReference type="Proteomes" id="UP000276215"/>
    </source>
</evidence>
<dbReference type="AlphaFoldDB" id="A0A3N4J6U0"/>
<protein>
    <submittedName>
        <fullName evidence="2">Uncharacterized protein</fullName>
    </submittedName>
</protein>